<comment type="caution">
    <text evidence="1">The sequence shown here is derived from an EMBL/GenBank/DDBJ whole genome shotgun (WGS) entry which is preliminary data.</text>
</comment>
<sequence length="107" mass="12016">MSRIAQSDISFYEAFSQEILAHLRLEHCQLTNGRVGVRQWCDNMPAVGAAAKLFSSKPPLCFAMQALSHVCVKWQAEAFVSHLAGSRNDWADKLSRFREAKSQDLFG</sequence>
<dbReference type="OrthoDB" id="440078at2759"/>
<reference evidence="1" key="1">
    <citation type="submission" date="2021-02" db="EMBL/GenBank/DDBJ databases">
        <authorList>
            <person name="Dougan E. K."/>
            <person name="Rhodes N."/>
            <person name="Thang M."/>
            <person name="Chan C."/>
        </authorList>
    </citation>
    <scope>NUCLEOTIDE SEQUENCE</scope>
</reference>
<feature type="non-terminal residue" evidence="1">
    <location>
        <position position="107"/>
    </location>
</feature>
<name>A0A813EZ06_POLGL</name>
<protein>
    <recommendedName>
        <fullName evidence="3">RNase H type-1 domain-containing protein</fullName>
    </recommendedName>
</protein>
<evidence type="ECO:0008006" key="3">
    <source>
        <dbReference type="Google" id="ProtNLM"/>
    </source>
</evidence>
<dbReference type="Proteomes" id="UP000654075">
    <property type="component" value="Unassembled WGS sequence"/>
</dbReference>
<dbReference type="EMBL" id="CAJNNV010015407">
    <property type="protein sequence ID" value="CAE8603447.1"/>
    <property type="molecule type" value="Genomic_DNA"/>
</dbReference>
<proteinExistence type="predicted"/>
<gene>
    <name evidence="1" type="ORF">PGLA1383_LOCUS21658</name>
</gene>
<keyword evidence="2" id="KW-1185">Reference proteome</keyword>
<dbReference type="AlphaFoldDB" id="A0A813EZ06"/>
<evidence type="ECO:0000313" key="1">
    <source>
        <dbReference type="EMBL" id="CAE8603447.1"/>
    </source>
</evidence>
<evidence type="ECO:0000313" key="2">
    <source>
        <dbReference type="Proteomes" id="UP000654075"/>
    </source>
</evidence>
<organism evidence="1 2">
    <name type="scientific">Polarella glacialis</name>
    <name type="common">Dinoflagellate</name>
    <dbReference type="NCBI Taxonomy" id="89957"/>
    <lineage>
        <taxon>Eukaryota</taxon>
        <taxon>Sar</taxon>
        <taxon>Alveolata</taxon>
        <taxon>Dinophyceae</taxon>
        <taxon>Suessiales</taxon>
        <taxon>Suessiaceae</taxon>
        <taxon>Polarella</taxon>
    </lineage>
</organism>
<accession>A0A813EZ06</accession>